<dbReference type="InterPro" id="IPR020396">
    <property type="entry name" value="NADH_UbQ_OxRdtase_CS"/>
</dbReference>
<dbReference type="GO" id="GO:0050136">
    <property type="term" value="F:NADH dehydrogenase (quinone) (non-electrogenic) activity"/>
    <property type="evidence" value="ECO:0007669"/>
    <property type="project" value="UniProtKB-UniRule"/>
</dbReference>
<dbReference type="RefSeq" id="WP_119322357.1">
    <property type="nucleotide sequence ID" value="NZ_AP025739.1"/>
</dbReference>
<dbReference type="Pfam" id="PF00329">
    <property type="entry name" value="Complex1_30kDa"/>
    <property type="match status" value="1"/>
</dbReference>
<evidence type="ECO:0000256" key="4">
    <source>
        <dbReference type="RuleBase" id="RU003456"/>
    </source>
</evidence>
<name>A0A402CYJ0_9BACT</name>
<dbReference type="EMBL" id="AP025739">
    <property type="protein sequence ID" value="BDI31357.1"/>
    <property type="molecule type" value="Genomic_DNA"/>
</dbReference>
<dbReference type="InterPro" id="IPR010218">
    <property type="entry name" value="NADH_DH_suC"/>
</dbReference>
<comment type="catalytic activity">
    <reaction evidence="3 5">
        <text>a quinone + NADH + 5 H(+)(in) = a quinol + NAD(+) + 4 H(+)(out)</text>
        <dbReference type="Rhea" id="RHEA:57888"/>
        <dbReference type="ChEBI" id="CHEBI:15378"/>
        <dbReference type="ChEBI" id="CHEBI:24646"/>
        <dbReference type="ChEBI" id="CHEBI:57540"/>
        <dbReference type="ChEBI" id="CHEBI:57945"/>
        <dbReference type="ChEBI" id="CHEBI:132124"/>
    </reaction>
</comment>
<dbReference type="NCBIfam" id="TIGR01961">
    <property type="entry name" value="NuoC_fam"/>
    <property type="match status" value="1"/>
</dbReference>
<organism evidence="6 7">
    <name type="scientific">Capsulimonas corticalis</name>
    <dbReference type="NCBI Taxonomy" id="2219043"/>
    <lineage>
        <taxon>Bacteria</taxon>
        <taxon>Bacillati</taxon>
        <taxon>Armatimonadota</taxon>
        <taxon>Armatimonadia</taxon>
        <taxon>Capsulimonadales</taxon>
        <taxon>Capsulimonadaceae</taxon>
        <taxon>Capsulimonas</taxon>
    </lineage>
</organism>
<dbReference type="SUPFAM" id="SSF143243">
    <property type="entry name" value="Nqo5-like"/>
    <property type="match status" value="1"/>
</dbReference>
<dbReference type="Gene3D" id="3.30.460.80">
    <property type="entry name" value="NADH:ubiquinone oxidoreductase, 30kDa subunit"/>
    <property type="match status" value="1"/>
</dbReference>
<dbReference type="InterPro" id="IPR001268">
    <property type="entry name" value="NADH_UbQ_OxRdtase_30kDa_su"/>
</dbReference>
<gene>
    <name evidence="3 6" type="primary">nuoC</name>
    <name evidence="6" type="ORF">CCAX7_34080</name>
</gene>
<dbReference type="AlphaFoldDB" id="A0A402CYJ0"/>
<dbReference type="GO" id="GO:0005886">
    <property type="term" value="C:plasma membrane"/>
    <property type="evidence" value="ECO:0007669"/>
    <property type="project" value="UniProtKB-SubCell"/>
</dbReference>
<evidence type="ECO:0000256" key="3">
    <source>
        <dbReference type="HAMAP-Rule" id="MF_01357"/>
    </source>
</evidence>
<protein>
    <recommendedName>
        <fullName evidence="3">NADH-quinone oxidoreductase subunit C</fullName>
        <ecNumber evidence="3">7.1.1.-</ecNumber>
    </recommendedName>
    <alternativeName>
        <fullName evidence="3">NADH dehydrogenase I subunit C</fullName>
    </alternativeName>
    <alternativeName>
        <fullName evidence="3">NDH-1 subunit C</fullName>
    </alternativeName>
</protein>
<keyword evidence="3 5" id="KW-0874">Quinone</keyword>
<evidence type="ECO:0000256" key="2">
    <source>
        <dbReference type="ARBA" id="ARBA00022448"/>
    </source>
</evidence>
<dbReference type="EC" id="7.1.1.-" evidence="3"/>
<comment type="function">
    <text evidence="3">NDH-1 shuttles electrons from NADH, via FMN and iron-sulfur (Fe-S) centers, to quinones in the respiratory chain. The immediate electron acceptor for the enzyme in this species is believed to be ubiquinone. Couples the redox reaction to proton translocation (for every two electrons transferred, four hydrogen ions are translocated across the cytoplasmic membrane), and thus conserves the redox energy in a proton gradient.</text>
</comment>
<dbReference type="PANTHER" id="PTHR10884">
    <property type="entry name" value="NADH DEHYDROGENASE UBIQUINONE IRON-SULFUR PROTEIN 3"/>
    <property type="match status" value="1"/>
</dbReference>
<accession>A0A402CYJ0</accession>
<keyword evidence="2 3" id="KW-0813">Transport</keyword>
<dbReference type="Proteomes" id="UP000287394">
    <property type="component" value="Chromosome"/>
</dbReference>
<dbReference type="PANTHER" id="PTHR10884:SF14">
    <property type="entry name" value="NADH DEHYDROGENASE [UBIQUINONE] IRON-SULFUR PROTEIN 3, MITOCHONDRIAL"/>
    <property type="match status" value="1"/>
</dbReference>
<comment type="subunit">
    <text evidence="3">NDH-1 is composed of 14 different subunits. Subunits NuoB, C, D, E, F, and G constitute the peripheral sector of the complex.</text>
</comment>
<dbReference type="HAMAP" id="MF_01357">
    <property type="entry name" value="NDH1_NuoC"/>
    <property type="match status" value="1"/>
</dbReference>
<keyword evidence="7" id="KW-1185">Reference proteome</keyword>
<proteinExistence type="inferred from homology"/>
<dbReference type="GO" id="GO:0048038">
    <property type="term" value="F:quinone binding"/>
    <property type="evidence" value="ECO:0007669"/>
    <property type="project" value="UniProtKB-KW"/>
</dbReference>
<dbReference type="InterPro" id="IPR037232">
    <property type="entry name" value="NADH_quin_OxRdtase_su_C/D-like"/>
</dbReference>
<comment type="similarity">
    <text evidence="1 3 4">Belongs to the complex I 30 kDa subunit family.</text>
</comment>
<sequence>MVDFNVRLGLTPTDLELREIQTKRPAEFEALNADDSPELRLLEEQFAGEIVSSRLFRGEKTITVKKDKIVAIAKALRDTHETAYNYLSDLTCVDLLKVNKTEEEPRFEVLYNLYSLATFERLRLKAQVTEDDPTIDTVESVWPNANWNEREVYDMFGITFNNHSDLRRILMPDDWVGNPLRKDYPLGGEEVEFTFNVRGR</sequence>
<keyword evidence="3 4" id="KW-1278">Translocase</keyword>
<keyword evidence="3" id="KW-0830">Ubiquinone</keyword>
<dbReference type="GO" id="GO:0008137">
    <property type="term" value="F:NADH dehydrogenase (ubiquinone) activity"/>
    <property type="evidence" value="ECO:0007669"/>
    <property type="project" value="InterPro"/>
</dbReference>
<evidence type="ECO:0000313" key="7">
    <source>
        <dbReference type="Proteomes" id="UP000287394"/>
    </source>
</evidence>
<keyword evidence="3" id="KW-0472">Membrane</keyword>
<evidence type="ECO:0000313" key="6">
    <source>
        <dbReference type="EMBL" id="BDI31357.1"/>
    </source>
</evidence>
<dbReference type="OrthoDB" id="9803286at2"/>
<evidence type="ECO:0000256" key="1">
    <source>
        <dbReference type="ARBA" id="ARBA00007569"/>
    </source>
</evidence>
<comment type="subcellular location">
    <subcellularLocation>
        <location evidence="3">Cell membrane</location>
        <topology evidence="3">Peripheral membrane protein</topology>
        <orientation evidence="3">Cytoplasmic side</orientation>
    </subcellularLocation>
</comment>
<keyword evidence="3" id="KW-1003">Cell membrane</keyword>
<dbReference type="PROSITE" id="PS00542">
    <property type="entry name" value="COMPLEX1_30K"/>
    <property type="match status" value="1"/>
</dbReference>
<reference evidence="6 7" key="1">
    <citation type="journal article" date="2019" name="Int. J. Syst. Evol. Microbiol.">
        <title>Capsulimonas corticalis gen. nov., sp. nov., an aerobic capsulated bacterium, of a novel bacterial order, Capsulimonadales ord. nov., of the class Armatimonadia of the phylum Armatimonadetes.</title>
        <authorList>
            <person name="Li J."/>
            <person name="Kudo C."/>
            <person name="Tonouchi A."/>
        </authorList>
    </citation>
    <scope>NUCLEOTIDE SEQUENCE [LARGE SCALE GENOMIC DNA]</scope>
    <source>
        <strain evidence="6 7">AX-7</strain>
    </source>
</reference>
<dbReference type="KEGG" id="ccot:CCAX7_34080"/>
<evidence type="ECO:0000256" key="5">
    <source>
        <dbReference type="RuleBase" id="RU003582"/>
    </source>
</evidence>
<keyword evidence="3 4" id="KW-0520">NAD</keyword>